<feature type="compositionally biased region" description="Low complexity" evidence="1">
    <location>
        <begin position="477"/>
        <end position="494"/>
    </location>
</feature>
<reference evidence="2 3" key="1">
    <citation type="journal article" date="2015" name="Sci. Rep.">
        <title>Chromosome-level genome map provides insights into diverse defense mechanisms in the medicinal fungus Ganoderma sinense.</title>
        <authorList>
            <person name="Zhu Y."/>
            <person name="Xu J."/>
            <person name="Sun C."/>
            <person name="Zhou S."/>
            <person name="Xu H."/>
            <person name="Nelson D.R."/>
            <person name="Qian J."/>
            <person name="Song J."/>
            <person name="Luo H."/>
            <person name="Xiang L."/>
            <person name="Li Y."/>
            <person name="Xu Z."/>
            <person name="Ji A."/>
            <person name="Wang L."/>
            <person name="Lu S."/>
            <person name="Hayward A."/>
            <person name="Sun W."/>
            <person name="Li X."/>
            <person name="Schwartz D.C."/>
            <person name="Wang Y."/>
            <person name="Chen S."/>
        </authorList>
    </citation>
    <scope>NUCLEOTIDE SEQUENCE [LARGE SCALE GENOMIC DNA]</scope>
    <source>
        <strain evidence="2 3">ZZ0214-1</strain>
    </source>
</reference>
<evidence type="ECO:0000313" key="2">
    <source>
        <dbReference type="EMBL" id="PIL32707.1"/>
    </source>
</evidence>
<keyword evidence="3" id="KW-1185">Reference proteome</keyword>
<proteinExistence type="predicted"/>
<sequence>MFANFGFTFHLITIALAVRQFSRALHCFPSSSFLDISLAFLSLLPPIHAFALFLKESLVGGFLRLNGALAYVNHPDEDGYVFFSSDSGERCPGHLDTSECRTFFETSSRYDVSHESALSLRSPSAQCTGNEPNRLDGPLLLNPHVVARSQYARPSGPPPTNACPSTLPASNDDVALPHDSLPGSGLFADLELSALGRHLARHYGMFAWRIHPLIRAHNASVGLDASFRRLDMFMHSSRTGMLYHELIIFIDHTISPQELSGNDKRRATWNMYAARTRECALSDPSHTCFQPVDGGGCDGVEEWQNCLQWDALMARVLNTAYMRRAREAVVQRWDRDAWEYWTYGEGISQATADRVAKVVLAYGSESFPIEGEFRGVVSSGSRVGSGIQSHTRPALDRRDEFECVANFSSCPPDCDCGRDEDTSVQGAEVDSALYEFDFEEELCAQDWNVGRGLEFRSGGELGPESDFGSLDSILSDGTLPPASLTPSSSGASSSDTTLERILYPRLMRCSTPRSHQRESQLRTRLVRPSHTRIYPAAEEGSPTFATSGSSERVLADFSMLSLAMSTRTSTSMNNQDGKPSSSSSPRAGSGLTSEPAEGARRYKPSLLDLALALGTRGSEERLRERELTSSSSYPSPPPSPSPQHTQDSLPQVPEARTHNEQQKVQVVSESECKCFPPPSPLPFSAPAPRDNSRILTNNATCAAGRLTTLTEELTRGPPGPRMGSKLLPHANTTQSLHSQKKIRVTLNLTFNNPPSYSPPRKPAPLGPSAPRKRTSFSLWEAIMHPQGSPSYPSGPGSRLAGVDLPPNGLNNSVPSLIACDLKTPCRQAQPLDKSLGQGVWIDNEILDPGDGDCELIAGRSDLSRKMVCEDDKAARQRAGTSRRIRIEVTEALDTE</sequence>
<feature type="region of interest" description="Disordered" evidence="1">
    <location>
        <begin position="617"/>
        <end position="665"/>
    </location>
</feature>
<organism evidence="2 3">
    <name type="scientific">Ganoderma sinense ZZ0214-1</name>
    <dbReference type="NCBI Taxonomy" id="1077348"/>
    <lineage>
        <taxon>Eukaryota</taxon>
        <taxon>Fungi</taxon>
        <taxon>Dikarya</taxon>
        <taxon>Basidiomycota</taxon>
        <taxon>Agaricomycotina</taxon>
        <taxon>Agaricomycetes</taxon>
        <taxon>Polyporales</taxon>
        <taxon>Polyporaceae</taxon>
        <taxon>Ganoderma</taxon>
    </lineage>
</organism>
<feature type="region of interest" description="Disordered" evidence="1">
    <location>
        <begin position="750"/>
        <end position="772"/>
    </location>
</feature>
<evidence type="ECO:0000313" key="3">
    <source>
        <dbReference type="Proteomes" id="UP000230002"/>
    </source>
</evidence>
<dbReference type="OrthoDB" id="2758236at2759"/>
<gene>
    <name evidence="2" type="ORF">GSI_04822</name>
</gene>
<feature type="region of interest" description="Disordered" evidence="1">
    <location>
        <begin position="466"/>
        <end position="549"/>
    </location>
</feature>
<feature type="compositionally biased region" description="Polar residues" evidence="1">
    <location>
        <begin position="567"/>
        <end position="578"/>
    </location>
</feature>
<dbReference type="EMBL" id="AYKW01000009">
    <property type="protein sequence ID" value="PIL32707.1"/>
    <property type="molecule type" value="Genomic_DNA"/>
</dbReference>
<name>A0A2G8SG82_9APHY</name>
<feature type="region of interest" description="Disordered" evidence="1">
    <location>
        <begin position="567"/>
        <end position="602"/>
    </location>
</feature>
<comment type="caution">
    <text evidence="2">The sequence shown here is derived from an EMBL/GenBank/DDBJ whole genome shotgun (WGS) entry which is preliminary data.</text>
</comment>
<feature type="compositionally biased region" description="Basic and acidic residues" evidence="1">
    <location>
        <begin position="617"/>
        <end position="627"/>
    </location>
</feature>
<accession>A0A2G8SG82</accession>
<protein>
    <submittedName>
        <fullName evidence="2">Uncharacterized protein</fullName>
    </submittedName>
</protein>
<feature type="compositionally biased region" description="Pro residues" evidence="1">
    <location>
        <begin position="755"/>
        <end position="767"/>
    </location>
</feature>
<dbReference type="Proteomes" id="UP000230002">
    <property type="component" value="Unassembled WGS sequence"/>
</dbReference>
<evidence type="ECO:0000256" key="1">
    <source>
        <dbReference type="SAM" id="MobiDB-lite"/>
    </source>
</evidence>
<dbReference type="AlphaFoldDB" id="A0A2G8SG82"/>